<organism evidence="2 3">
    <name type="scientific">Gymnopus androsaceus JB14</name>
    <dbReference type="NCBI Taxonomy" id="1447944"/>
    <lineage>
        <taxon>Eukaryota</taxon>
        <taxon>Fungi</taxon>
        <taxon>Dikarya</taxon>
        <taxon>Basidiomycota</taxon>
        <taxon>Agaricomycotina</taxon>
        <taxon>Agaricomycetes</taxon>
        <taxon>Agaricomycetidae</taxon>
        <taxon>Agaricales</taxon>
        <taxon>Marasmiineae</taxon>
        <taxon>Omphalotaceae</taxon>
        <taxon>Gymnopus</taxon>
    </lineage>
</organism>
<name>A0A6A4I298_9AGAR</name>
<evidence type="ECO:0000313" key="2">
    <source>
        <dbReference type="EMBL" id="KAE9404521.1"/>
    </source>
</evidence>
<evidence type="ECO:0000313" key="3">
    <source>
        <dbReference type="Proteomes" id="UP000799118"/>
    </source>
</evidence>
<dbReference type="Proteomes" id="UP000799118">
    <property type="component" value="Unassembled WGS sequence"/>
</dbReference>
<protein>
    <submittedName>
        <fullName evidence="2">Uncharacterized protein</fullName>
    </submittedName>
</protein>
<proteinExistence type="predicted"/>
<dbReference type="EMBL" id="ML769416">
    <property type="protein sequence ID" value="KAE9404521.1"/>
    <property type="molecule type" value="Genomic_DNA"/>
</dbReference>
<keyword evidence="3" id="KW-1185">Reference proteome</keyword>
<accession>A0A6A4I298</accession>
<feature type="region of interest" description="Disordered" evidence="1">
    <location>
        <begin position="64"/>
        <end position="100"/>
    </location>
</feature>
<reference evidence="2" key="1">
    <citation type="journal article" date="2019" name="Environ. Microbiol.">
        <title>Fungal ecological strategies reflected in gene transcription - a case study of two litter decomposers.</title>
        <authorList>
            <person name="Barbi F."/>
            <person name="Kohler A."/>
            <person name="Barry K."/>
            <person name="Baskaran P."/>
            <person name="Daum C."/>
            <person name="Fauchery L."/>
            <person name="Ihrmark K."/>
            <person name="Kuo A."/>
            <person name="LaButti K."/>
            <person name="Lipzen A."/>
            <person name="Morin E."/>
            <person name="Grigoriev I.V."/>
            <person name="Henrissat B."/>
            <person name="Lindahl B."/>
            <person name="Martin F."/>
        </authorList>
    </citation>
    <scope>NUCLEOTIDE SEQUENCE</scope>
    <source>
        <strain evidence="2">JB14</strain>
    </source>
</reference>
<sequence>MAPSTAKLGLFQPRTTNFADVRRTLRSEYGSAVESEEEISRMLATVDQDLDDCRAEIDRMQSEIHPPLFPHHLSRKPAAASRTTQSPLAFTPVTLPKSTQ</sequence>
<gene>
    <name evidence="2" type="ORF">BT96DRAFT_420222</name>
</gene>
<dbReference type="AlphaFoldDB" id="A0A6A4I298"/>
<evidence type="ECO:0000256" key="1">
    <source>
        <dbReference type="SAM" id="MobiDB-lite"/>
    </source>
</evidence>